<proteinExistence type="predicted"/>
<gene>
    <name evidence="2" type="ORF">H8S59_01800</name>
</gene>
<comment type="caution">
    <text evidence="2">The sequence shown here is derived from an EMBL/GenBank/DDBJ whole genome shotgun (WGS) entry which is preliminary data.</text>
</comment>
<accession>A0ABR7AVV4</accession>
<reference evidence="2 3" key="1">
    <citation type="submission" date="2020-08" db="EMBL/GenBank/DDBJ databases">
        <title>Putative novel bacterial strains isolated from necrotic wheat leaf tissues caused by Xanthomonas translucens.</title>
        <authorList>
            <person name="Tambong J.T."/>
        </authorList>
    </citation>
    <scope>NUCLEOTIDE SEQUENCE [LARGE SCALE GENOMIC DNA]</scope>
    <source>
        <strain evidence="2 3">DOAB 1069</strain>
    </source>
</reference>
<name>A0ABR7AVV4_9PSED</name>
<feature type="transmembrane region" description="Helical" evidence="1">
    <location>
        <begin position="65"/>
        <end position="85"/>
    </location>
</feature>
<feature type="transmembrane region" description="Helical" evidence="1">
    <location>
        <begin position="12"/>
        <end position="34"/>
    </location>
</feature>
<keyword evidence="1" id="KW-0812">Transmembrane</keyword>
<keyword evidence="1" id="KW-1133">Transmembrane helix</keyword>
<protein>
    <submittedName>
        <fullName evidence="2">Cell division protein</fullName>
    </submittedName>
</protein>
<keyword evidence="1" id="KW-0472">Membrane</keyword>
<dbReference type="GO" id="GO:0051301">
    <property type="term" value="P:cell division"/>
    <property type="evidence" value="ECO:0007669"/>
    <property type="project" value="UniProtKB-KW"/>
</dbReference>
<feature type="transmembrane region" description="Helical" evidence="1">
    <location>
        <begin position="97"/>
        <end position="118"/>
    </location>
</feature>
<evidence type="ECO:0000256" key="1">
    <source>
        <dbReference type="SAM" id="Phobius"/>
    </source>
</evidence>
<evidence type="ECO:0000313" key="3">
    <source>
        <dbReference type="Proteomes" id="UP000651852"/>
    </source>
</evidence>
<organism evidence="2 3">
    <name type="scientific">Pseudomonas folii</name>
    <dbReference type="NCBI Taxonomy" id="2762593"/>
    <lineage>
        <taxon>Bacteria</taxon>
        <taxon>Pseudomonadati</taxon>
        <taxon>Pseudomonadota</taxon>
        <taxon>Gammaproteobacteria</taxon>
        <taxon>Pseudomonadales</taxon>
        <taxon>Pseudomonadaceae</taxon>
        <taxon>Pseudomonas</taxon>
    </lineage>
</organism>
<dbReference type="Proteomes" id="UP000651852">
    <property type="component" value="Unassembled WGS sequence"/>
</dbReference>
<keyword evidence="3" id="KW-1185">Reference proteome</keyword>
<keyword evidence="2" id="KW-0132">Cell division</keyword>
<feature type="transmembrane region" description="Helical" evidence="1">
    <location>
        <begin position="124"/>
        <end position="142"/>
    </location>
</feature>
<dbReference type="EMBL" id="JACONW010000004">
    <property type="protein sequence ID" value="MBC3948505.1"/>
    <property type="molecule type" value="Genomic_DNA"/>
</dbReference>
<sequence>MSYSFLTRRRSLVMWLYVMVSGHLLASVVLTWAAPSGLFDNYLSSLEEVFWTGAAPTSARAQQTWWLALFGATLQSYSLYMLALVHIGNRQKTPMVWGWLIAGLVLWAPQDILLSIQVGVWSHLWLDTFALLMLLPPLVWLYRHDRNYQRGAVAQGPSNV</sequence>
<keyword evidence="2" id="KW-0131">Cell cycle</keyword>
<dbReference type="RefSeq" id="WP_095099051.1">
    <property type="nucleotide sequence ID" value="NZ_JACONW010000004.1"/>
</dbReference>
<evidence type="ECO:0000313" key="2">
    <source>
        <dbReference type="EMBL" id="MBC3948505.1"/>
    </source>
</evidence>